<dbReference type="InterPro" id="IPR005121">
    <property type="entry name" value="Fdx_antiC-bd"/>
</dbReference>
<dbReference type="SMART" id="SM00874">
    <property type="entry name" value="B5"/>
    <property type="match status" value="1"/>
</dbReference>
<feature type="binding site" evidence="15">
    <location>
        <position position="471"/>
    </location>
    <ligand>
        <name>Mg(2+)</name>
        <dbReference type="ChEBI" id="CHEBI:18420"/>
        <note>shared with alpha subunit</note>
    </ligand>
</feature>
<dbReference type="NCBIfam" id="TIGR00472">
    <property type="entry name" value="pheT_bact"/>
    <property type="match status" value="1"/>
</dbReference>
<dbReference type="InterPro" id="IPR033714">
    <property type="entry name" value="tRNA_bind_bactPheRS"/>
</dbReference>
<dbReference type="EMBL" id="PHAI01000001">
    <property type="protein sequence ID" value="PKM91601.1"/>
    <property type="molecule type" value="Genomic_DNA"/>
</dbReference>
<dbReference type="SMART" id="SM00873">
    <property type="entry name" value="B3_4"/>
    <property type="match status" value="1"/>
</dbReference>
<dbReference type="InterPro" id="IPR005147">
    <property type="entry name" value="tRNA_synthase_B5-dom"/>
</dbReference>
<dbReference type="SUPFAM" id="SSF54991">
    <property type="entry name" value="Anticodon-binding domain of PheRS"/>
    <property type="match status" value="1"/>
</dbReference>
<dbReference type="Pfam" id="PF03483">
    <property type="entry name" value="B3_4"/>
    <property type="match status" value="1"/>
</dbReference>
<comment type="cofactor">
    <cofactor evidence="15">
        <name>Mg(2+)</name>
        <dbReference type="ChEBI" id="CHEBI:18420"/>
    </cofactor>
    <text evidence="15">Binds 2 magnesium ions per tetramer.</text>
</comment>
<reference evidence="20 21" key="1">
    <citation type="journal article" date="2017" name="ISME J.">
        <title>Potential for microbial H2 and metal transformations associated with novel bacteria and archaea in deep terrestrial subsurface sediments.</title>
        <authorList>
            <person name="Hernsdorf A.W."/>
            <person name="Amano Y."/>
            <person name="Miyakawa K."/>
            <person name="Ise K."/>
            <person name="Suzuki Y."/>
            <person name="Anantharaman K."/>
            <person name="Probst A."/>
            <person name="Burstein D."/>
            <person name="Thomas B.C."/>
            <person name="Banfield J.F."/>
        </authorList>
    </citation>
    <scope>NUCLEOTIDE SEQUENCE [LARGE SCALE GENOMIC DNA]</scope>
    <source>
        <strain evidence="20">HGW-Falkowbacteria-1</strain>
    </source>
</reference>
<dbReference type="GO" id="GO:0006432">
    <property type="term" value="P:phenylalanyl-tRNA aminoacylation"/>
    <property type="evidence" value="ECO:0007669"/>
    <property type="project" value="UniProtKB-UniRule"/>
</dbReference>
<dbReference type="SMART" id="SM00896">
    <property type="entry name" value="FDX-ACB"/>
    <property type="match status" value="1"/>
</dbReference>
<evidence type="ECO:0000256" key="11">
    <source>
        <dbReference type="ARBA" id="ARBA00022884"/>
    </source>
</evidence>
<comment type="catalytic activity">
    <reaction evidence="14 15">
        <text>tRNA(Phe) + L-phenylalanine + ATP = L-phenylalanyl-tRNA(Phe) + AMP + diphosphate + H(+)</text>
        <dbReference type="Rhea" id="RHEA:19413"/>
        <dbReference type="Rhea" id="RHEA-COMP:9668"/>
        <dbReference type="Rhea" id="RHEA-COMP:9699"/>
        <dbReference type="ChEBI" id="CHEBI:15378"/>
        <dbReference type="ChEBI" id="CHEBI:30616"/>
        <dbReference type="ChEBI" id="CHEBI:33019"/>
        <dbReference type="ChEBI" id="CHEBI:58095"/>
        <dbReference type="ChEBI" id="CHEBI:78442"/>
        <dbReference type="ChEBI" id="CHEBI:78531"/>
        <dbReference type="ChEBI" id="CHEBI:456215"/>
        <dbReference type="EC" id="6.1.1.20"/>
    </reaction>
</comment>
<keyword evidence="6 15" id="KW-0436">Ligase</keyword>
<dbReference type="Pfam" id="PF01588">
    <property type="entry name" value="tRNA_bind"/>
    <property type="match status" value="1"/>
</dbReference>
<evidence type="ECO:0000256" key="6">
    <source>
        <dbReference type="ARBA" id="ARBA00022598"/>
    </source>
</evidence>
<keyword evidence="12 15" id="KW-0648">Protein biosynthesis</keyword>
<evidence type="ECO:0000256" key="16">
    <source>
        <dbReference type="PROSITE-ProRule" id="PRU00209"/>
    </source>
</evidence>
<protein>
    <recommendedName>
        <fullName evidence="15">Phenylalanine--tRNA ligase beta subunit</fullName>
        <ecNumber evidence="15">6.1.1.20</ecNumber>
    </recommendedName>
    <alternativeName>
        <fullName evidence="15">Phenylalanyl-tRNA synthetase beta subunit</fullName>
        <shortName evidence="15">PheRS</shortName>
    </alternativeName>
</protein>
<dbReference type="InterPro" id="IPR004532">
    <property type="entry name" value="Phe-tRNA-ligase_IIc_bsu_bact"/>
</dbReference>
<feature type="domain" description="FDX-ACB" evidence="18">
    <location>
        <begin position="713"/>
        <end position="805"/>
    </location>
</feature>
<evidence type="ECO:0000256" key="7">
    <source>
        <dbReference type="ARBA" id="ARBA00022723"/>
    </source>
</evidence>
<dbReference type="HAMAP" id="MF_00283">
    <property type="entry name" value="Phe_tRNA_synth_beta1"/>
    <property type="match status" value="1"/>
</dbReference>
<keyword evidence="8 15" id="KW-0547">Nucleotide-binding</keyword>
<feature type="binding site" evidence="15">
    <location>
        <position position="461"/>
    </location>
    <ligand>
        <name>Mg(2+)</name>
        <dbReference type="ChEBI" id="CHEBI:18420"/>
        <note>shared with alpha subunit</note>
    </ligand>
</feature>
<evidence type="ECO:0000256" key="13">
    <source>
        <dbReference type="ARBA" id="ARBA00023146"/>
    </source>
</evidence>
<keyword evidence="9 15" id="KW-0067">ATP-binding</keyword>
<comment type="similarity">
    <text evidence="2 15">Belongs to the phenylalanyl-tRNA synthetase beta subunit family. Type 1 subfamily.</text>
</comment>
<keyword evidence="11 16" id="KW-0694">RNA-binding</keyword>
<dbReference type="AlphaFoldDB" id="A0A2N2EA60"/>
<comment type="subcellular location">
    <subcellularLocation>
        <location evidence="1 15">Cytoplasm</location>
    </subcellularLocation>
</comment>
<dbReference type="Gene3D" id="3.30.930.10">
    <property type="entry name" value="Bira Bifunctional Protein, Domain 2"/>
    <property type="match status" value="1"/>
</dbReference>
<feature type="domain" description="B5" evidence="19">
    <location>
        <begin position="406"/>
        <end position="483"/>
    </location>
</feature>
<dbReference type="InterPro" id="IPR002547">
    <property type="entry name" value="tRNA-bd_dom"/>
</dbReference>
<proteinExistence type="inferred from homology"/>
<dbReference type="Pfam" id="PF03147">
    <property type="entry name" value="FDX-ACB"/>
    <property type="match status" value="1"/>
</dbReference>
<evidence type="ECO:0000256" key="14">
    <source>
        <dbReference type="ARBA" id="ARBA00049255"/>
    </source>
</evidence>
<dbReference type="PANTHER" id="PTHR10947:SF0">
    <property type="entry name" value="PHENYLALANINE--TRNA LIGASE BETA SUBUNIT"/>
    <property type="match status" value="1"/>
</dbReference>
<dbReference type="Gene3D" id="3.30.56.10">
    <property type="match status" value="2"/>
</dbReference>
<dbReference type="InterPro" id="IPR005146">
    <property type="entry name" value="B3/B4_tRNA-bd"/>
</dbReference>
<evidence type="ECO:0000259" key="17">
    <source>
        <dbReference type="PROSITE" id="PS50886"/>
    </source>
</evidence>
<dbReference type="PROSITE" id="PS51483">
    <property type="entry name" value="B5"/>
    <property type="match status" value="1"/>
</dbReference>
<dbReference type="InterPro" id="IPR020825">
    <property type="entry name" value="Phe-tRNA_synthase-like_B3/B4"/>
</dbReference>
<feature type="binding site" evidence="15">
    <location>
        <position position="467"/>
    </location>
    <ligand>
        <name>Mg(2+)</name>
        <dbReference type="ChEBI" id="CHEBI:18420"/>
        <note>shared with alpha subunit</note>
    </ligand>
</feature>
<dbReference type="Gene3D" id="3.30.70.380">
    <property type="entry name" value="Ferrodoxin-fold anticodon-binding domain"/>
    <property type="match status" value="1"/>
</dbReference>
<dbReference type="EC" id="6.1.1.20" evidence="15"/>
<dbReference type="NCBIfam" id="NF045760">
    <property type="entry name" value="YtpR"/>
    <property type="match status" value="1"/>
</dbReference>
<dbReference type="InterPro" id="IPR045864">
    <property type="entry name" value="aa-tRNA-synth_II/BPL/LPL"/>
</dbReference>
<keyword evidence="5 16" id="KW-0820">tRNA-binding</keyword>
<dbReference type="FunFam" id="2.40.50.140:FF:000045">
    <property type="entry name" value="Phenylalanine--tRNA ligase beta subunit"/>
    <property type="match status" value="1"/>
</dbReference>
<organism evidence="20 21">
    <name type="scientific">Candidatus Falkowbacteria bacterium HGW-Falkowbacteria-1</name>
    <dbReference type="NCBI Taxonomy" id="2013768"/>
    <lineage>
        <taxon>Bacteria</taxon>
        <taxon>Candidatus Falkowiibacteriota</taxon>
    </lineage>
</organism>
<dbReference type="CDD" id="cd02796">
    <property type="entry name" value="tRNA_bind_bactPheRS"/>
    <property type="match status" value="1"/>
</dbReference>
<dbReference type="PANTHER" id="PTHR10947">
    <property type="entry name" value="PHENYLALANYL-TRNA SYNTHETASE BETA CHAIN AND LEUCINE-RICH REPEAT-CONTAINING PROTEIN 47"/>
    <property type="match status" value="1"/>
</dbReference>
<feature type="domain" description="TRNA-binding" evidence="17">
    <location>
        <begin position="40"/>
        <end position="149"/>
    </location>
</feature>
<keyword evidence="7 15" id="KW-0479">Metal-binding</keyword>
<dbReference type="Gene3D" id="2.40.50.140">
    <property type="entry name" value="Nucleic acid-binding proteins"/>
    <property type="match status" value="1"/>
</dbReference>
<dbReference type="SUPFAM" id="SSF46955">
    <property type="entry name" value="Putative DNA-binding domain"/>
    <property type="match status" value="1"/>
</dbReference>
<dbReference type="PROSITE" id="PS51447">
    <property type="entry name" value="FDX_ACB"/>
    <property type="match status" value="1"/>
</dbReference>
<dbReference type="Gene3D" id="3.50.40.10">
    <property type="entry name" value="Phenylalanyl-trna Synthetase, Chain B, domain 3"/>
    <property type="match status" value="1"/>
</dbReference>
<evidence type="ECO:0000256" key="8">
    <source>
        <dbReference type="ARBA" id="ARBA00022741"/>
    </source>
</evidence>
<evidence type="ECO:0000256" key="2">
    <source>
        <dbReference type="ARBA" id="ARBA00008653"/>
    </source>
</evidence>
<evidence type="ECO:0000313" key="21">
    <source>
        <dbReference type="Proteomes" id="UP000233517"/>
    </source>
</evidence>
<dbReference type="Pfam" id="PF03484">
    <property type="entry name" value="B5"/>
    <property type="match status" value="1"/>
</dbReference>
<accession>A0A2N2EA60</accession>
<evidence type="ECO:0000256" key="3">
    <source>
        <dbReference type="ARBA" id="ARBA00011209"/>
    </source>
</evidence>
<dbReference type="Proteomes" id="UP000233517">
    <property type="component" value="Unassembled WGS sequence"/>
</dbReference>
<dbReference type="GO" id="GO:0004826">
    <property type="term" value="F:phenylalanine-tRNA ligase activity"/>
    <property type="evidence" value="ECO:0007669"/>
    <property type="project" value="UniProtKB-UniRule"/>
</dbReference>
<keyword evidence="13 15" id="KW-0030">Aminoacyl-tRNA synthetase</keyword>
<keyword evidence="10 15" id="KW-0460">Magnesium</keyword>
<dbReference type="InterPro" id="IPR009061">
    <property type="entry name" value="DNA-bd_dom_put_sf"/>
</dbReference>
<dbReference type="InterPro" id="IPR045060">
    <property type="entry name" value="Phe-tRNA-ligase_IIc_bsu"/>
</dbReference>
<evidence type="ECO:0000256" key="1">
    <source>
        <dbReference type="ARBA" id="ARBA00004496"/>
    </source>
</evidence>
<evidence type="ECO:0000313" key="20">
    <source>
        <dbReference type="EMBL" id="PKM91601.1"/>
    </source>
</evidence>
<dbReference type="SUPFAM" id="SSF55681">
    <property type="entry name" value="Class II aaRS and biotin synthetases"/>
    <property type="match status" value="1"/>
</dbReference>
<evidence type="ECO:0000256" key="5">
    <source>
        <dbReference type="ARBA" id="ARBA00022555"/>
    </source>
</evidence>
<dbReference type="GO" id="GO:0005524">
    <property type="term" value="F:ATP binding"/>
    <property type="evidence" value="ECO:0007669"/>
    <property type="project" value="UniProtKB-UniRule"/>
</dbReference>
<sequence>MNISLNWIKEFVNLSGLKVEDIKNKLTAHTVEVEQIIQQGDRFKNVVVAKILDVSKHPKADKLQIAIVDIGQEESLKIVCGAPNISTGQLVPLAMVGAILPNGLEIKKAEIRGEQSFGMLCAEDELGLGKDHAGIMILDKQAKVGQNFAEYLNLNDIVLEIDNKSISNRPDLWGHYGISRELAVLFDLKLKKYESKELKIKKQKEDIKNIEVEIKAKKLCSKYLALKIDNIKIEDSPDWLKEKLLAIGVKSINNIVDATNYVMFELGQPLHAFDSDAVDKIIVRMAEKNEKIITLDDNEKKLEENDLIIASSKEAIAVAGVIGGKNSEINNTSNSIIIESANFDAVSVRKTAQRLNSRTDAAMRFEKGLDPNLCLLAINKVAEIIKKLCPKAIFDFPIISVDNLNDKERIIELDLLWAEKIIGQKIESKEIKRILESLGLIIKEKSKNILDINIPSWRLKDLLIKEDIIEEIIRIFGYNNIVPILPKTEIIPPEKDYEMEMEGEIKNILSLGYKFSEIYNYSFVSEDQLLKLDLDPKNYIKLLNPLSSQHTLLRQTLSTNLLSNIKSNQAKYENINIFEIGNIFLNIAGGPNKDNDSSDSLPYQEKKLAIALAKDKKESFRGLKNVVFNAVYELSNGLELEFLPTESIISWADKKEKCLLILEGKEIGFLAKIDEVIAGKNGIKKETAICEIDFKNLLNIISKFGKKEYESLAKFPSINRDLAFVIDKKILFNDIKKEIKGFHDLITEVDLFDVYSGQNLEADKKSMAFHINYHSKEKTLTNEEVDVIQNNLIKKMEEKFGSKVRDF</sequence>
<dbReference type="PROSITE" id="PS50886">
    <property type="entry name" value="TRBD"/>
    <property type="match status" value="1"/>
</dbReference>
<evidence type="ECO:0000256" key="10">
    <source>
        <dbReference type="ARBA" id="ARBA00022842"/>
    </source>
</evidence>
<evidence type="ECO:0000256" key="15">
    <source>
        <dbReference type="HAMAP-Rule" id="MF_00283"/>
    </source>
</evidence>
<dbReference type="SUPFAM" id="SSF50249">
    <property type="entry name" value="Nucleic acid-binding proteins"/>
    <property type="match status" value="1"/>
</dbReference>
<evidence type="ECO:0000259" key="18">
    <source>
        <dbReference type="PROSITE" id="PS51447"/>
    </source>
</evidence>
<name>A0A2N2EA60_9BACT</name>
<evidence type="ECO:0000256" key="4">
    <source>
        <dbReference type="ARBA" id="ARBA00022490"/>
    </source>
</evidence>
<dbReference type="GO" id="GO:0000049">
    <property type="term" value="F:tRNA binding"/>
    <property type="evidence" value="ECO:0007669"/>
    <property type="project" value="UniProtKB-UniRule"/>
</dbReference>
<dbReference type="InterPro" id="IPR041616">
    <property type="entry name" value="PheRS_beta_core"/>
</dbReference>
<evidence type="ECO:0000256" key="9">
    <source>
        <dbReference type="ARBA" id="ARBA00022840"/>
    </source>
</evidence>
<dbReference type="FunFam" id="3.30.70.380:FF:000001">
    <property type="entry name" value="Phenylalanine--tRNA ligase beta subunit"/>
    <property type="match status" value="1"/>
</dbReference>
<comment type="caution">
    <text evidence="20">The sequence shown here is derived from an EMBL/GenBank/DDBJ whole genome shotgun (WGS) entry which is preliminary data.</text>
</comment>
<dbReference type="Pfam" id="PF17759">
    <property type="entry name" value="tRNA_synthFbeta"/>
    <property type="match status" value="1"/>
</dbReference>
<dbReference type="InterPro" id="IPR012340">
    <property type="entry name" value="NA-bd_OB-fold"/>
</dbReference>
<evidence type="ECO:0000259" key="19">
    <source>
        <dbReference type="PROSITE" id="PS51483"/>
    </source>
</evidence>
<dbReference type="GO" id="GO:0009328">
    <property type="term" value="C:phenylalanine-tRNA ligase complex"/>
    <property type="evidence" value="ECO:0007669"/>
    <property type="project" value="TreeGrafter"/>
</dbReference>
<comment type="subunit">
    <text evidence="3 15">Tetramer of two alpha and two beta subunits.</text>
</comment>
<evidence type="ECO:0000256" key="12">
    <source>
        <dbReference type="ARBA" id="ARBA00022917"/>
    </source>
</evidence>
<dbReference type="GO" id="GO:0000287">
    <property type="term" value="F:magnesium ion binding"/>
    <property type="evidence" value="ECO:0007669"/>
    <property type="project" value="UniProtKB-UniRule"/>
</dbReference>
<feature type="binding site" evidence="15">
    <location>
        <position position="470"/>
    </location>
    <ligand>
        <name>Mg(2+)</name>
        <dbReference type="ChEBI" id="CHEBI:18420"/>
        <note>shared with alpha subunit</note>
    </ligand>
</feature>
<dbReference type="SUPFAM" id="SSF56037">
    <property type="entry name" value="PheT/TilS domain"/>
    <property type="match status" value="1"/>
</dbReference>
<dbReference type="InterPro" id="IPR036690">
    <property type="entry name" value="Fdx_antiC-bd_sf"/>
</dbReference>
<keyword evidence="4 15" id="KW-0963">Cytoplasm</keyword>
<gene>
    <name evidence="15" type="primary">pheT</name>
    <name evidence="20" type="ORF">CVU82_00085</name>
</gene>